<feature type="compositionally biased region" description="Low complexity" evidence="1">
    <location>
        <begin position="59"/>
        <end position="71"/>
    </location>
</feature>
<feature type="region of interest" description="Disordered" evidence="1">
    <location>
        <begin position="26"/>
        <end position="94"/>
    </location>
</feature>
<evidence type="ECO:0000313" key="2">
    <source>
        <dbReference type="EMBL" id="PIC14200.1"/>
    </source>
</evidence>
<gene>
    <name evidence="2" type="ORF">B9Z55_027191</name>
</gene>
<dbReference type="Proteomes" id="UP000230233">
    <property type="component" value="Unassembled WGS sequence"/>
</dbReference>
<name>A0A2G5SGL6_9PELO</name>
<comment type="caution">
    <text evidence="2">The sequence shown here is derived from an EMBL/GenBank/DDBJ whole genome shotgun (WGS) entry which is preliminary data.</text>
</comment>
<feature type="compositionally biased region" description="Basic and acidic residues" evidence="1">
    <location>
        <begin position="35"/>
        <end position="44"/>
    </location>
</feature>
<protein>
    <submittedName>
        <fullName evidence="2">Uncharacterized protein</fullName>
    </submittedName>
</protein>
<keyword evidence="3" id="KW-1185">Reference proteome</keyword>
<accession>A0A2G5SGL6</accession>
<sequence length="94" mass="10720">MCRNSVLIVASLYDWYEEQQADVENAGDLENEFPNDAKRSKQQEDPAISLEVRRKTAASPSRLLPRFLRPRNGPIVTSPHPFNILPRLYNPSPS</sequence>
<evidence type="ECO:0000256" key="1">
    <source>
        <dbReference type="SAM" id="MobiDB-lite"/>
    </source>
</evidence>
<dbReference type="AlphaFoldDB" id="A0A2G5SGL6"/>
<dbReference type="EMBL" id="PDUG01000008">
    <property type="protein sequence ID" value="PIC14200.1"/>
    <property type="molecule type" value="Genomic_DNA"/>
</dbReference>
<evidence type="ECO:0000313" key="3">
    <source>
        <dbReference type="Proteomes" id="UP000230233"/>
    </source>
</evidence>
<organism evidence="2 3">
    <name type="scientific">Caenorhabditis nigoni</name>
    <dbReference type="NCBI Taxonomy" id="1611254"/>
    <lineage>
        <taxon>Eukaryota</taxon>
        <taxon>Metazoa</taxon>
        <taxon>Ecdysozoa</taxon>
        <taxon>Nematoda</taxon>
        <taxon>Chromadorea</taxon>
        <taxon>Rhabditida</taxon>
        <taxon>Rhabditina</taxon>
        <taxon>Rhabditomorpha</taxon>
        <taxon>Rhabditoidea</taxon>
        <taxon>Rhabditidae</taxon>
        <taxon>Peloderinae</taxon>
        <taxon>Caenorhabditis</taxon>
    </lineage>
</organism>
<proteinExistence type="predicted"/>
<reference evidence="3" key="1">
    <citation type="submission" date="2017-10" db="EMBL/GenBank/DDBJ databases">
        <title>Rapid genome shrinkage in a self-fertile nematode reveals novel sperm competition proteins.</title>
        <authorList>
            <person name="Yin D."/>
            <person name="Schwarz E.M."/>
            <person name="Thomas C.G."/>
            <person name="Felde R.L."/>
            <person name="Korf I.F."/>
            <person name="Cutter A.D."/>
            <person name="Schartner C.M."/>
            <person name="Ralston E.J."/>
            <person name="Meyer B.J."/>
            <person name="Haag E.S."/>
        </authorList>
    </citation>
    <scope>NUCLEOTIDE SEQUENCE [LARGE SCALE GENOMIC DNA]</scope>
    <source>
        <strain evidence="3">JU1422</strain>
    </source>
</reference>